<name>A0A5C6XIJ5_9DELT</name>
<evidence type="ECO:0000313" key="3">
    <source>
        <dbReference type="EMBL" id="TXD39800.1"/>
    </source>
</evidence>
<dbReference type="AlphaFoldDB" id="A0A5C6XIJ5"/>
<dbReference type="EMBL" id="VOSL01000025">
    <property type="protein sequence ID" value="TXD39800.1"/>
    <property type="molecule type" value="Genomic_DNA"/>
</dbReference>
<evidence type="ECO:0000259" key="2">
    <source>
        <dbReference type="Pfam" id="PF04536"/>
    </source>
</evidence>
<feature type="compositionally biased region" description="Gly residues" evidence="1">
    <location>
        <begin position="392"/>
        <end position="420"/>
    </location>
</feature>
<sequence>MRRRLATTARCDYHRPPCSPAGACRAWCRSITTPPRRIRCGRILNCPFTDPLLSPPGLPMLALRLAVVFVTLVLPTLASAMSPEEVPNPRHSGGWISDEAGLLDDAKISQINSVLTELEAQTGAEVAVVTVPSVSSPTPKDFTTELFNLWGVGQADADNGLLIVLVTGERRLEMETGYGLEATLTDGWLKVMQEREMVPHFRQGDFDQGLSAGIFAVDQQLRAPARPLAPSSSPPSEPTSSSRRSSGAPTLPPWGWLLGAGGVAAAVARRKWLKTCPQCKDTMRVLEEDEDDAYLNPGQITEEAVASINYEVFECASCGVQRVHANTRWFSGYANCPECKNRTLASESNVTRQPTYTSTGSKRVTVTCAHCPHTRTFTVTIPKRTRSTSSSSGGGFSSGGGGGGSFGGGSSGGGGAGSSW</sequence>
<gene>
    <name evidence="3" type="ORF">FRC96_05885</name>
</gene>
<evidence type="ECO:0000313" key="4">
    <source>
        <dbReference type="Proteomes" id="UP000321046"/>
    </source>
</evidence>
<feature type="region of interest" description="Disordered" evidence="1">
    <location>
        <begin position="381"/>
        <end position="420"/>
    </location>
</feature>
<dbReference type="PANTHER" id="PTHR30373">
    <property type="entry name" value="UPF0603 PROTEIN YGCG"/>
    <property type="match status" value="1"/>
</dbReference>
<accession>A0A5C6XIJ5</accession>
<dbReference type="Gene3D" id="3.10.310.50">
    <property type="match status" value="1"/>
</dbReference>
<reference evidence="3 4" key="1">
    <citation type="submission" date="2019-08" db="EMBL/GenBank/DDBJ databases">
        <title>Bradymonadales sp. TMQ2.</title>
        <authorList>
            <person name="Liang Q."/>
        </authorList>
    </citation>
    <scope>NUCLEOTIDE SEQUENCE [LARGE SCALE GENOMIC DNA]</scope>
    <source>
        <strain evidence="3 4">TMQ2</strain>
    </source>
</reference>
<proteinExistence type="predicted"/>
<organism evidence="3 4">
    <name type="scientific">Lujinxingia vulgaris</name>
    <dbReference type="NCBI Taxonomy" id="2600176"/>
    <lineage>
        <taxon>Bacteria</taxon>
        <taxon>Deltaproteobacteria</taxon>
        <taxon>Bradymonadales</taxon>
        <taxon>Lujinxingiaceae</taxon>
        <taxon>Lujinxingia</taxon>
    </lineage>
</organism>
<feature type="region of interest" description="Disordered" evidence="1">
    <location>
        <begin position="225"/>
        <end position="250"/>
    </location>
</feature>
<evidence type="ECO:0000256" key="1">
    <source>
        <dbReference type="SAM" id="MobiDB-lite"/>
    </source>
</evidence>
<comment type="caution">
    <text evidence="3">The sequence shown here is derived from an EMBL/GenBank/DDBJ whole genome shotgun (WGS) entry which is preliminary data.</text>
</comment>
<dbReference type="PANTHER" id="PTHR30373:SF2">
    <property type="entry name" value="UPF0603 PROTEIN YGCG"/>
    <property type="match status" value="1"/>
</dbReference>
<dbReference type="InterPro" id="IPR007621">
    <property type="entry name" value="TPM_dom"/>
</dbReference>
<dbReference type="Proteomes" id="UP000321046">
    <property type="component" value="Unassembled WGS sequence"/>
</dbReference>
<feature type="domain" description="TPM" evidence="2">
    <location>
        <begin position="96"/>
        <end position="219"/>
    </location>
</feature>
<protein>
    <submittedName>
        <fullName evidence="3">TPM domain-containing protein</fullName>
    </submittedName>
</protein>
<feature type="compositionally biased region" description="Low complexity" evidence="1">
    <location>
        <begin position="238"/>
        <end position="250"/>
    </location>
</feature>
<dbReference type="OrthoDB" id="9810918at2"/>
<dbReference type="Pfam" id="PF04536">
    <property type="entry name" value="TPM_phosphatase"/>
    <property type="match status" value="1"/>
</dbReference>